<accession>A0ABU9GM08</accession>
<dbReference type="InterPro" id="IPR011576">
    <property type="entry name" value="Pyridox_Oxase_N"/>
</dbReference>
<dbReference type="InterPro" id="IPR012349">
    <property type="entry name" value="Split_barrel_FMN-bd"/>
</dbReference>
<dbReference type="Gene3D" id="2.30.110.10">
    <property type="entry name" value="Electron Transport, Fmn-binding Protein, Chain A"/>
    <property type="match status" value="1"/>
</dbReference>
<evidence type="ECO:0000313" key="3">
    <source>
        <dbReference type="Proteomes" id="UP001369082"/>
    </source>
</evidence>
<comment type="caution">
    <text evidence="2">The sequence shown here is derived from an EMBL/GenBank/DDBJ whole genome shotgun (WGS) entry which is preliminary data.</text>
</comment>
<dbReference type="NCBIfam" id="TIGR04025">
    <property type="entry name" value="PPOX_FMN_DR2398"/>
    <property type="match status" value="1"/>
</dbReference>
<protein>
    <submittedName>
        <fullName evidence="2">MSMEG_1061 family FMN-dependent PPOX-type flavoprotein</fullName>
    </submittedName>
</protein>
<reference evidence="2 3" key="1">
    <citation type="submission" date="2024-02" db="EMBL/GenBank/DDBJ databases">
        <title>Bacteria isolated from the canopy kelp, Nereocystis luetkeana.</title>
        <authorList>
            <person name="Pfister C.A."/>
            <person name="Younker I.T."/>
            <person name="Light S.H."/>
        </authorList>
    </citation>
    <scope>NUCLEOTIDE SEQUENCE [LARGE SCALE GENOMIC DNA]</scope>
    <source>
        <strain evidence="2 3">TI.1.05</strain>
    </source>
</reference>
<dbReference type="Pfam" id="PF01243">
    <property type="entry name" value="PNPOx_N"/>
    <property type="match status" value="1"/>
</dbReference>
<dbReference type="InterPro" id="IPR024029">
    <property type="entry name" value="Pyridox_Oxase_FMN-dep"/>
</dbReference>
<dbReference type="EMBL" id="JBAKAZ010000004">
    <property type="protein sequence ID" value="MEL0628343.1"/>
    <property type="molecule type" value="Genomic_DNA"/>
</dbReference>
<dbReference type="PANTHER" id="PTHR42815:SF2">
    <property type="entry name" value="FAD-BINDING, PUTATIVE (AFU_ORTHOLOGUE AFUA_6G07600)-RELATED"/>
    <property type="match status" value="1"/>
</dbReference>
<evidence type="ECO:0000313" key="2">
    <source>
        <dbReference type="EMBL" id="MEL0628343.1"/>
    </source>
</evidence>
<name>A0ABU9GM08_9GAMM</name>
<proteinExistence type="predicted"/>
<keyword evidence="3" id="KW-1185">Reference proteome</keyword>
<dbReference type="RefSeq" id="WP_341596292.1">
    <property type="nucleotide sequence ID" value="NZ_JBAKAZ010000004.1"/>
</dbReference>
<organism evidence="2 3">
    <name type="scientific">Psychromonas aquatilis</name>
    <dbReference type="NCBI Taxonomy" id="2005072"/>
    <lineage>
        <taxon>Bacteria</taxon>
        <taxon>Pseudomonadati</taxon>
        <taxon>Pseudomonadota</taxon>
        <taxon>Gammaproteobacteria</taxon>
        <taxon>Alteromonadales</taxon>
        <taxon>Psychromonadaceae</taxon>
        <taxon>Psychromonas</taxon>
    </lineage>
</organism>
<evidence type="ECO:0000259" key="1">
    <source>
        <dbReference type="Pfam" id="PF01243"/>
    </source>
</evidence>
<dbReference type="SUPFAM" id="SSF50475">
    <property type="entry name" value="FMN-binding split barrel"/>
    <property type="match status" value="1"/>
</dbReference>
<sequence>MSQITTLEQLTALYPSPHPFTLSKAVPELEPHSITFIEHCPFIMISSVDENGFIDNSPRGGEAGFVKILDAQTIAFTDSPGNNRLDTLRNILARPQIGILLTIPGIEDIVRIKGTATLHRDQTLLDLCLDNMKPAKLVVKVKIEETFFHCPKAIKKAKLWEQSSHVERDFLPPLLQLIKEQKSFFNGMK</sequence>
<dbReference type="Proteomes" id="UP001369082">
    <property type="component" value="Unassembled WGS sequence"/>
</dbReference>
<gene>
    <name evidence="2" type="ORF">V6256_01865</name>
</gene>
<feature type="domain" description="Pyridoxamine 5'-phosphate oxidase N-terminal" evidence="1">
    <location>
        <begin position="35"/>
        <end position="150"/>
    </location>
</feature>
<dbReference type="PANTHER" id="PTHR42815">
    <property type="entry name" value="FAD-BINDING, PUTATIVE (AFU_ORTHOLOGUE AFUA_6G07600)-RELATED"/>
    <property type="match status" value="1"/>
</dbReference>